<organism evidence="1 2">
    <name type="scientific">Pseudonocardia xinjiangensis</name>
    <dbReference type="NCBI Taxonomy" id="75289"/>
    <lineage>
        <taxon>Bacteria</taxon>
        <taxon>Bacillati</taxon>
        <taxon>Actinomycetota</taxon>
        <taxon>Actinomycetes</taxon>
        <taxon>Pseudonocardiales</taxon>
        <taxon>Pseudonocardiaceae</taxon>
        <taxon>Pseudonocardia</taxon>
    </lineage>
</organism>
<evidence type="ECO:0000313" key="2">
    <source>
        <dbReference type="Proteomes" id="UP001296706"/>
    </source>
</evidence>
<dbReference type="Proteomes" id="UP001296706">
    <property type="component" value="Unassembled WGS sequence"/>
</dbReference>
<evidence type="ECO:0008006" key="3">
    <source>
        <dbReference type="Google" id="ProtNLM"/>
    </source>
</evidence>
<dbReference type="RefSeq" id="WP_169395293.1">
    <property type="nucleotide sequence ID" value="NZ_BAAAJH010000001.1"/>
</dbReference>
<dbReference type="EMBL" id="JAAXKY010000020">
    <property type="protein sequence ID" value="NMH77223.1"/>
    <property type="molecule type" value="Genomic_DNA"/>
</dbReference>
<proteinExistence type="predicted"/>
<sequence length="147" mass="15823">MAARSRLTVADIGAWLFTCNPREFAELEPGLRGGASVDGWCAHPTYRVDLVEADQAAVLWVSGAATSVPEPGIWMVGRTTGVVTRDEPRPRVGLAMTLLPEVLPREQLRADPRTAGLEVLRAPQMSNPSIVSPAEKAVIEELIGGWP</sequence>
<accession>A0ABX1R9Z6</accession>
<name>A0ABX1R9Z6_9PSEU</name>
<comment type="caution">
    <text evidence="1">The sequence shown here is derived from an EMBL/GenBank/DDBJ whole genome shotgun (WGS) entry which is preliminary data.</text>
</comment>
<keyword evidence="2" id="KW-1185">Reference proteome</keyword>
<gene>
    <name evidence="1" type="ORF">HF577_08970</name>
</gene>
<protein>
    <recommendedName>
        <fullName evidence="3">EVE domain-containing protein</fullName>
    </recommendedName>
</protein>
<reference evidence="1 2" key="1">
    <citation type="submission" date="2020-04" db="EMBL/GenBank/DDBJ databases">
        <authorList>
            <person name="Klaysubun C."/>
            <person name="Duangmal K."/>
            <person name="Lipun K."/>
        </authorList>
    </citation>
    <scope>NUCLEOTIDE SEQUENCE [LARGE SCALE GENOMIC DNA]</scope>
    <source>
        <strain evidence="1 2">JCM 11839</strain>
    </source>
</reference>
<evidence type="ECO:0000313" key="1">
    <source>
        <dbReference type="EMBL" id="NMH77223.1"/>
    </source>
</evidence>